<reference evidence="3 4" key="1">
    <citation type="submission" date="2015-01" db="EMBL/GenBank/DDBJ databases">
        <title>The Genome Sequence of Cryptococcus gattii Ram5.</title>
        <authorList>
            <consortium name="The Broad Institute Genomics Platform"/>
            <person name="Cuomo C."/>
            <person name="Litvintseva A."/>
            <person name="Chen Y."/>
            <person name="Heitman J."/>
            <person name="Sun S."/>
            <person name="Springer D."/>
            <person name="Dromer F."/>
            <person name="Young S."/>
            <person name="Zeng Q."/>
            <person name="Gargeya S."/>
            <person name="Abouelleil A."/>
            <person name="Alvarado L."/>
            <person name="Chapman S.B."/>
            <person name="Gainer-Dewar J."/>
            <person name="Goldberg J."/>
            <person name="Griggs A."/>
            <person name="Gujja S."/>
            <person name="Hansen M."/>
            <person name="Howarth C."/>
            <person name="Imamovic A."/>
            <person name="Larimer J."/>
            <person name="Murphy C."/>
            <person name="Naylor J."/>
            <person name="Pearson M."/>
            <person name="Priest M."/>
            <person name="Roberts A."/>
            <person name="Saif S."/>
            <person name="Shea T."/>
            <person name="Sykes S."/>
            <person name="Wortman J."/>
            <person name="Nusbaum C."/>
            <person name="Birren B."/>
        </authorList>
    </citation>
    <scope>NUCLEOTIDE SEQUENCE [LARGE SCALE GENOMIC DNA]</scope>
    <source>
        <strain evidence="3 4">Ram5</strain>
    </source>
</reference>
<dbReference type="PANTHER" id="PTHR10803:SF3">
    <property type="entry name" value="ATPASE GET3"/>
    <property type="match status" value="1"/>
</dbReference>
<evidence type="ECO:0000259" key="2">
    <source>
        <dbReference type="Pfam" id="PF02374"/>
    </source>
</evidence>
<evidence type="ECO:0000256" key="1">
    <source>
        <dbReference type="ARBA" id="ARBA00011040"/>
    </source>
</evidence>
<dbReference type="Proteomes" id="UP000053392">
    <property type="component" value="Unassembled WGS sequence"/>
</dbReference>
<feature type="domain" description="ArsA/GET3 Anion-transporting ATPase-like" evidence="2">
    <location>
        <begin position="1"/>
        <end position="43"/>
    </location>
</feature>
<dbReference type="GO" id="GO:0043529">
    <property type="term" value="C:GET complex"/>
    <property type="evidence" value="ECO:0007669"/>
    <property type="project" value="TreeGrafter"/>
</dbReference>
<dbReference type="AlphaFoldDB" id="A0A0D0TCK3"/>
<dbReference type="InterPro" id="IPR027417">
    <property type="entry name" value="P-loop_NTPase"/>
</dbReference>
<dbReference type="EMBL" id="KN847896">
    <property type="protein sequence ID" value="KIR43887.1"/>
    <property type="molecule type" value="Genomic_DNA"/>
</dbReference>
<dbReference type="OrthoDB" id="1770at2759"/>
<protein>
    <submittedName>
        <fullName evidence="3">ATPase GET3</fullName>
    </submittedName>
</protein>
<proteinExistence type="inferred from homology"/>
<dbReference type="GO" id="GO:0016887">
    <property type="term" value="F:ATP hydrolysis activity"/>
    <property type="evidence" value="ECO:0007669"/>
    <property type="project" value="InterPro"/>
</dbReference>
<name>A0A0D0TCK3_9TREE</name>
<keyword evidence="4" id="KW-1185">Reference proteome</keyword>
<evidence type="ECO:0000313" key="3">
    <source>
        <dbReference type="EMBL" id="KIR43887.1"/>
    </source>
</evidence>
<organism evidence="3 4">
    <name type="scientific">Cryptococcus deuterogattii Ram5</name>
    <dbReference type="NCBI Taxonomy" id="1296110"/>
    <lineage>
        <taxon>Eukaryota</taxon>
        <taxon>Fungi</taxon>
        <taxon>Dikarya</taxon>
        <taxon>Basidiomycota</taxon>
        <taxon>Agaricomycotina</taxon>
        <taxon>Tremellomycetes</taxon>
        <taxon>Tremellales</taxon>
        <taxon>Cryptococcaceae</taxon>
        <taxon>Cryptococcus</taxon>
        <taxon>Cryptococcus gattii species complex</taxon>
    </lineage>
</organism>
<dbReference type="Pfam" id="PF02374">
    <property type="entry name" value="ArsA_ATPase"/>
    <property type="match status" value="1"/>
</dbReference>
<comment type="similarity">
    <text evidence="1">Belongs to the arsA ATPase family.</text>
</comment>
<evidence type="ECO:0000313" key="4">
    <source>
        <dbReference type="Proteomes" id="UP000053392"/>
    </source>
</evidence>
<dbReference type="InterPro" id="IPR025723">
    <property type="entry name" value="ArsA/GET3_ATPase-like"/>
</dbReference>
<accession>A0A0D0TCK3</accession>
<gene>
    <name evidence="3" type="ORF">I313_00733</name>
</gene>
<dbReference type="InterPro" id="IPR016300">
    <property type="entry name" value="ATPase_ArsA/GET3"/>
</dbReference>
<sequence>MQQKYLKEAYDLYEDEFHIVKLPLLTEEVRGVEKIKEFSKMLIQPYTPPQ</sequence>
<dbReference type="GO" id="GO:0071816">
    <property type="term" value="P:tail-anchored membrane protein insertion into ER membrane"/>
    <property type="evidence" value="ECO:0007669"/>
    <property type="project" value="TreeGrafter"/>
</dbReference>
<dbReference type="HOGENOM" id="CLU_3124969_0_0_1"/>
<dbReference type="GO" id="GO:0005524">
    <property type="term" value="F:ATP binding"/>
    <property type="evidence" value="ECO:0007669"/>
    <property type="project" value="InterPro"/>
</dbReference>
<dbReference type="PANTHER" id="PTHR10803">
    <property type="entry name" value="ARSENICAL PUMP-DRIVING ATPASE ARSENITE-TRANSLOCATING ATPASE"/>
    <property type="match status" value="1"/>
</dbReference>
<dbReference type="Gene3D" id="3.40.50.300">
    <property type="entry name" value="P-loop containing nucleotide triphosphate hydrolases"/>
    <property type="match status" value="1"/>
</dbReference>